<dbReference type="SUPFAM" id="SSF48452">
    <property type="entry name" value="TPR-like"/>
    <property type="match status" value="1"/>
</dbReference>
<dbReference type="RefSeq" id="WP_379022117.1">
    <property type="nucleotide sequence ID" value="NZ_JBHRTA010000030.1"/>
</dbReference>
<feature type="domain" description="SusD-like N-terminal" evidence="7">
    <location>
        <begin position="40"/>
        <end position="216"/>
    </location>
</feature>
<dbReference type="Proteomes" id="UP001595526">
    <property type="component" value="Unassembled WGS sequence"/>
</dbReference>
<evidence type="ECO:0000256" key="1">
    <source>
        <dbReference type="ARBA" id="ARBA00004442"/>
    </source>
</evidence>
<accession>A0ABV7JIK4</accession>
<organism evidence="8 9">
    <name type="scientific">Parapedobacter deserti</name>
    <dbReference type="NCBI Taxonomy" id="1912957"/>
    <lineage>
        <taxon>Bacteria</taxon>
        <taxon>Pseudomonadati</taxon>
        <taxon>Bacteroidota</taxon>
        <taxon>Sphingobacteriia</taxon>
        <taxon>Sphingobacteriales</taxon>
        <taxon>Sphingobacteriaceae</taxon>
        <taxon>Parapedobacter</taxon>
    </lineage>
</organism>
<protein>
    <submittedName>
        <fullName evidence="8">RagB/SusD family nutrient uptake outer membrane protein</fullName>
    </submittedName>
</protein>
<evidence type="ECO:0000256" key="4">
    <source>
        <dbReference type="ARBA" id="ARBA00023136"/>
    </source>
</evidence>
<comment type="similarity">
    <text evidence="2">Belongs to the SusD family.</text>
</comment>
<comment type="subcellular location">
    <subcellularLocation>
        <location evidence="1">Cell outer membrane</location>
    </subcellularLocation>
</comment>
<keyword evidence="3" id="KW-0732">Signal</keyword>
<dbReference type="Gene3D" id="1.25.40.390">
    <property type="match status" value="1"/>
</dbReference>
<evidence type="ECO:0000259" key="6">
    <source>
        <dbReference type="Pfam" id="PF07980"/>
    </source>
</evidence>
<evidence type="ECO:0000256" key="3">
    <source>
        <dbReference type="ARBA" id="ARBA00022729"/>
    </source>
</evidence>
<evidence type="ECO:0000256" key="2">
    <source>
        <dbReference type="ARBA" id="ARBA00006275"/>
    </source>
</evidence>
<dbReference type="InterPro" id="IPR033985">
    <property type="entry name" value="SusD-like_N"/>
</dbReference>
<dbReference type="EMBL" id="JBHRTA010000030">
    <property type="protein sequence ID" value="MFC3197944.1"/>
    <property type="molecule type" value="Genomic_DNA"/>
</dbReference>
<evidence type="ECO:0000256" key="5">
    <source>
        <dbReference type="ARBA" id="ARBA00023237"/>
    </source>
</evidence>
<dbReference type="InterPro" id="IPR011990">
    <property type="entry name" value="TPR-like_helical_dom_sf"/>
</dbReference>
<evidence type="ECO:0000259" key="7">
    <source>
        <dbReference type="Pfam" id="PF14322"/>
    </source>
</evidence>
<dbReference type="CDD" id="cd08977">
    <property type="entry name" value="SusD"/>
    <property type="match status" value="1"/>
</dbReference>
<dbReference type="Pfam" id="PF14322">
    <property type="entry name" value="SusD-like_3"/>
    <property type="match status" value="1"/>
</dbReference>
<feature type="domain" description="RagB/SusD" evidence="6">
    <location>
        <begin position="340"/>
        <end position="484"/>
    </location>
</feature>
<dbReference type="InterPro" id="IPR012944">
    <property type="entry name" value="SusD_RagB_dom"/>
</dbReference>
<name>A0ABV7JIK4_9SPHI</name>
<dbReference type="PROSITE" id="PS51257">
    <property type="entry name" value="PROKAR_LIPOPROTEIN"/>
    <property type="match status" value="1"/>
</dbReference>
<evidence type="ECO:0000313" key="9">
    <source>
        <dbReference type="Proteomes" id="UP001595526"/>
    </source>
</evidence>
<proteinExistence type="inferred from homology"/>
<keyword evidence="4" id="KW-0472">Membrane</keyword>
<gene>
    <name evidence="8" type="ORF">ACFOET_09995</name>
</gene>
<sequence>MKTIRISIVVVTVLFTSCQNMLDEIPKDFVARNNYYKNEADAQGALNGAYNTLGPDFFNIEDYILSELHGDYLNGRGSQASISIMHQLLDQQNIGRASTLWSRLYSGINRANAVLDNVPRIADMNEGARTRILAEAHFIRALAYFELVRGFGPVPIKTKESTDLSDLESPRRPENDVYDLIIADALAAEEGLLETVSGTGQASKSAAKMLLAHVYLTIGDWQAAATKADEVITSGKYQLVNVREPDDFYRIFAATTSSEDIMSVHHSETRQSIITDYLHMGNNFPYNYSSTGYFAWVPDMNSFIGEAWDENDLRKPFNLYTHTQNAAGEWVPLPATTPVLFKKFITDNSGLRTYSVPIYRYAEALLFYAEAACRAEGGPSALALERLNMVRRRAYGYDPHVPSAADYATGMGEEEFADAVLQERAYEFLIERRRWWDLKRTGKAKEAFAAAGKNLIDERLLWPIPENEINNNPAIGQEDQNPGY</sequence>
<keyword evidence="5" id="KW-0998">Cell outer membrane</keyword>
<keyword evidence="9" id="KW-1185">Reference proteome</keyword>
<evidence type="ECO:0000313" key="8">
    <source>
        <dbReference type="EMBL" id="MFC3197944.1"/>
    </source>
</evidence>
<dbReference type="Pfam" id="PF07980">
    <property type="entry name" value="SusD_RagB"/>
    <property type="match status" value="1"/>
</dbReference>
<comment type="caution">
    <text evidence="8">The sequence shown here is derived from an EMBL/GenBank/DDBJ whole genome shotgun (WGS) entry which is preliminary data.</text>
</comment>
<reference evidence="9" key="1">
    <citation type="journal article" date="2019" name="Int. J. Syst. Evol. Microbiol.">
        <title>The Global Catalogue of Microorganisms (GCM) 10K type strain sequencing project: providing services to taxonomists for standard genome sequencing and annotation.</title>
        <authorList>
            <consortium name="The Broad Institute Genomics Platform"/>
            <consortium name="The Broad Institute Genome Sequencing Center for Infectious Disease"/>
            <person name="Wu L."/>
            <person name="Ma J."/>
        </authorList>
    </citation>
    <scope>NUCLEOTIDE SEQUENCE [LARGE SCALE GENOMIC DNA]</scope>
    <source>
        <strain evidence="9">KCTC 52416</strain>
    </source>
</reference>